<dbReference type="RefSeq" id="WP_126999805.1">
    <property type="nucleotide sequence ID" value="NZ_CP034346.1"/>
</dbReference>
<accession>A0A3Q9I9A6</accession>
<dbReference type="Proteomes" id="UP000270678">
    <property type="component" value="Chromosome"/>
</dbReference>
<dbReference type="AlphaFoldDB" id="A0A3Q9I9A6"/>
<dbReference type="KEGG" id="plut:EI981_16070"/>
<evidence type="ECO:0000259" key="1">
    <source>
        <dbReference type="Pfam" id="PF12867"/>
    </source>
</evidence>
<keyword evidence="3" id="KW-1185">Reference proteome</keyword>
<evidence type="ECO:0000313" key="2">
    <source>
        <dbReference type="EMBL" id="AZS15803.1"/>
    </source>
</evidence>
<gene>
    <name evidence="2" type="ORF">EI981_16070</name>
</gene>
<dbReference type="EMBL" id="CP034346">
    <property type="protein sequence ID" value="AZS15803.1"/>
    <property type="molecule type" value="Genomic_DNA"/>
</dbReference>
<evidence type="ECO:0000313" key="3">
    <source>
        <dbReference type="Proteomes" id="UP000270678"/>
    </source>
</evidence>
<dbReference type="Gene3D" id="1.20.120.450">
    <property type="entry name" value="dinb family like domain"/>
    <property type="match status" value="1"/>
</dbReference>
<reference evidence="3" key="1">
    <citation type="submission" date="2018-12" db="EMBL/GenBank/DDBJ databases">
        <title>Complete genome sequence of Paenibacillus sp. MBLB1234.</title>
        <authorList>
            <person name="Nam Y.-D."/>
            <person name="Kang J."/>
            <person name="Chung W.-H."/>
            <person name="Park Y.S."/>
        </authorList>
    </citation>
    <scope>NUCLEOTIDE SEQUENCE [LARGE SCALE GENOMIC DNA]</scope>
    <source>
        <strain evidence="3">MBLB1234</strain>
    </source>
</reference>
<feature type="domain" description="DinB-like" evidence="1">
    <location>
        <begin position="24"/>
        <end position="150"/>
    </location>
</feature>
<organism evidence="2 3">
    <name type="scientific">Paenibacillus lutimineralis</name>
    <dbReference type="NCBI Taxonomy" id="2707005"/>
    <lineage>
        <taxon>Bacteria</taxon>
        <taxon>Bacillati</taxon>
        <taxon>Bacillota</taxon>
        <taxon>Bacilli</taxon>
        <taxon>Bacillales</taxon>
        <taxon>Paenibacillaceae</taxon>
        <taxon>Paenibacillus</taxon>
    </lineage>
</organism>
<dbReference type="OrthoDB" id="2964295at2"/>
<dbReference type="InterPro" id="IPR034660">
    <property type="entry name" value="DinB/YfiT-like"/>
</dbReference>
<proteinExistence type="predicted"/>
<sequence>MAKTSTQMVEEYNGFIPFIASICELEDRYWDTPIAEGKWTVKDMLCHIMLWDKYFYEDAIEKIKLGEPLTVKHQDFNQFNAHAIQYAKSRTKLEIYDQFIEYRSKIIRTISGLQEEEYLRSYMDGDGKKFSINGYLRGFIPHDKKHKKQIQSFIKSLD</sequence>
<name>A0A3Q9I9A6_9BACL</name>
<protein>
    <submittedName>
        <fullName evidence="2">DinB family protein</fullName>
    </submittedName>
</protein>
<dbReference type="SUPFAM" id="SSF109854">
    <property type="entry name" value="DinB/YfiT-like putative metalloenzymes"/>
    <property type="match status" value="1"/>
</dbReference>
<dbReference type="Pfam" id="PF12867">
    <property type="entry name" value="DinB_2"/>
    <property type="match status" value="1"/>
</dbReference>
<dbReference type="InterPro" id="IPR024775">
    <property type="entry name" value="DinB-like"/>
</dbReference>